<dbReference type="Pfam" id="PF00230">
    <property type="entry name" value="MIP"/>
    <property type="match status" value="1"/>
</dbReference>
<feature type="transmembrane region" description="Helical" evidence="5">
    <location>
        <begin position="12"/>
        <end position="37"/>
    </location>
</feature>
<accession>A0A6C0EV83</accession>
<dbReference type="Gene3D" id="1.20.1080.10">
    <property type="entry name" value="Glycerol uptake facilitator protein"/>
    <property type="match status" value="1"/>
</dbReference>
<dbReference type="GO" id="GO:0016020">
    <property type="term" value="C:membrane"/>
    <property type="evidence" value="ECO:0007669"/>
    <property type="project" value="UniProtKB-SubCell"/>
</dbReference>
<comment type="subcellular location">
    <subcellularLocation>
        <location evidence="1">Membrane</location>
        <topology evidence="1">Multi-pass membrane protein</topology>
    </subcellularLocation>
</comment>
<evidence type="ECO:0000256" key="4">
    <source>
        <dbReference type="ARBA" id="ARBA00023136"/>
    </source>
</evidence>
<evidence type="ECO:0000256" key="2">
    <source>
        <dbReference type="ARBA" id="ARBA00022692"/>
    </source>
</evidence>
<dbReference type="GO" id="GO:0015267">
    <property type="term" value="F:channel activity"/>
    <property type="evidence" value="ECO:0007669"/>
    <property type="project" value="InterPro"/>
</dbReference>
<name>A0A6C0EV83_9ZZZZ</name>
<reference evidence="6" key="1">
    <citation type="journal article" date="2020" name="Nature">
        <title>Giant virus diversity and host interactions through global metagenomics.</title>
        <authorList>
            <person name="Schulz F."/>
            <person name="Roux S."/>
            <person name="Paez-Espino D."/>
            <person name="Jungbluth S."/>
            <person name="Walsh D.A."/>
            <person name="Denef V.J."/>
            <person name="McMahon K.D."/>
            <person name="Konstantinidis K.T."/>
            <person name="Eloe-Fadrosh E.A."/>
            <person name="Kyrpides N.C."/>
            <person name="Woyke T."/>
        </authorList>
    </citation>
    <scope>NUCLEOTIDE SEQUENCE</scope>
    <source>
        <strain evidence="6">GVMAG-M-3300009161-30</strain>
    </source>
</reference>
<evidence type="ECO:0000256" key="3">
    <source>
        <dbReference type="ARBA" id="ARBA00022989"/>
    </source>
</evidence>
<keyword evidence="4 5" id="KW-0472">Membrane</keyword>
<dbReference type="SUPFAM" id="SSF81338">
    <property type="entry name" value="Aquaporin-like"/>
    <property type="match status" value="1"/>
</dbReference>
<evidence type="ECO:0000256" key="5">
    <source>
        <dbReference type="SAM" id="Phobius"/>
    </source>
</evidence>
<proteinExistence type="predicted"/>
<dbReference type="PRINTS" id="PR00783">
    <property type="entry name" value="MINTRINSICP"/>
</dbReference>
<evidence type="ECO:0000256" key="1">
    <source>
        <dbReference type="ARBA" id="ARBA00004141"/>
    </source>
</evidence>
<dbReference type="AlphaFoldDB" id="A0A6C0EV83"/>
<organism evidence="6">
    <name type="scientific">viral metagenome</name>
    <dbReference type="NCBI Taxonomy" id="1070528"/>
    <lineage>
        <taxon>unclassified sequences</taxon>
        <taxon>metagenomes</taxon>
        <taxon>organismal metagenomes</taxon>
    </lineage>
</organism>
<protein>
    <recommendedName>
        <fullName evidence="7">Major intrinsic protein</fullName>
    </recommendedName>
</protein>
<keyword evidence="3 5" id="KW-1133">Transmembrane helix</keyword>
<feature type="transmembrane region" description="Helical" evidence="5">
    <location>
        <begin position="65"/>
        <end position="83"/>
    </location>
</feature>
<evidence type="ECO:0000313" key="6">
    <source>
        <dbReference type="EMBL" id="QHT32662.1"/>
    </source>
</evidence>
<dbReference type="InterPro" id="IPR023271">
    <property type="entry name" value="Aquaporin-like"/>
</dbReference>
<keyword evidence="2 5" id="KW-0812">Transmembrane</keyword>
<dbReference type="EMBL" id="MN738946">
    <property type="protein sequence ID" value="QHT32662.1"/>
    <property type="molecule type" value="Genomic_DNA"/>
</dbReference>
<dbReference type="InterPro" id="IPR000425">
    <property type="entry name" value="MIP"/>
</dbReference>
<evidence type="ECO:0008006" key="7">
    <source>
        <dbReference type="Google" id="ProtNLM"/>
    </source>
</evidence>
<sequence>MNKLIVEYLGTLFLMFIILYTGNYIAIGSALAIGILLGGAISGGSFNPAVTIALWAAGKLSADDILPYIVAEIAGALSAFQLLKFIRV</sequence>